<dbReference type="PANTHER" id="PTHR40036">
    <property type="entry name" value="MACROCIN O-METHYLTRANSFERASE"/>
    <property type="match status" value="1"/>
</dbReference>
<dbReference type="Gene3D" id="3.40.50.150">
    <property type="entry name" value="Vaccinia Virus protein VP39"/>
    <property type="match status" value="1"/>
</dbReference>
<dbReference type="PANTHER" id="PTHR40036:SF1">
    <property type="entry name" value="MACROCIN O-METHYLTRANSFERASE"/>
    <property type="match status" value="1"/>
</dbReference>
<keyword evidence="1" id="KW-1133">Transmembrane helix</keyword>
<protein>
    <recommendedName>
        <fullName evidence="3">Macrocin O-methyltransferase</fullName>
    </recommendedName>
</protein>
<sequence length="420" mass="48332">MVKVSIVKAQRSWLQSTRIKKNSSFSYRFYATVLLFVLCFSCVGYFLNSYDAVASGSSQHHGSNFFQKLVQHGAAHNHNNRKGPFAMPIKSKTYEIFQPFYDMDEAKKDTPFIAPPQDFIQIFKKRIEWVDPQINKKTKLLKTMNVEEHAAFMYIQMIKSFVSGVVFNEAEMSVRGWLNHNYQRTQALDLELRKQGKDWTYAGDTMTGWARLDNVYNLLKDVIENGIEGDYIETGVWRGGSSLFAKATMMALDPSSRRVSYVCDSFRGLPPGNQILDKSDVGWDGTPYLEVTSEVAANNFIKYGMLDENVVFVKGFFNETMPPLKEKVGRFSIMRLDGDMYESTVDVLYNLYDKLTLGGYVIMDDWLGFPSKTAVEDFFQVHGEDLPDIVAVDDLSAYWKKTKDFKINYERYQKAEYKKL</sequence>
<dbReference type="EMBL" id="HBNS01051026">
    <property type="protein sequence ID" value="CAE4651970.1"/>
    <property type="molecule type" value="Transcribed_RNA"/>
</dbReference>
<dbReference type="AlphaFoldDB" id="A0A7S4SPR5"/>
<organism evidence="2">
    <name type="scientific">Ditylum brightwellii</name>
    <dbReference type="NCBI Taxonomy" id="49249"/>
    <lineage>
        <taxon>Eukaryota</taxon>
        <taxon>Sar</taxon>
        <taxon>Stramenopiles</taxon>
        <taxon>Ochrophyta</taxon>
        <taxon>Bacillariophyta</taxon>
        <taxon>Mediophyceae</taxon>
        <taxon>Lithodesmiophycidae</taxon>
        <taxon>Lithodesmiales</taxon>
        <taxon>Lithodesmiaceae</taxon>
        <taxon>Ditylum</taxon>
    </lineage>
</organism>
<name>A0A7S4SPR5_9STRA</name>
<reference evidence="2" key="1">
    <citation type="submission" date="2021-01" db="EMBL/GenBank/DDBJ databases">
        <authorList>
            <person name="Corre E."/>
            <person name="Pelletier E."/>
            <person name="Niang G."/>
            <person name="Scheremetjew M."/>
            <person name="Finn R."/>
            <person name="Kale V."/>
            <person name="Holt S."/>
            <person name="Cochrane G."/>
            <person name="Meng A."/>
            <person name="Brown T."/>
            <person name="Cohen L."/>
        </authorList>
    </citation>
    <scope>NUCLEOTIDE SEQUENCE</scope>
    <source>
        <strain evidence="2">GSO104</strain>
    </source>
</reference>
<evidence type="ECO:0000256" key="1">
    <source>
        <dbReference type="SAM" id="Phobius"/>
    </source>
</evidence>
<evidence type="ECO:0000313" key="2">
    <source>
        <dbReference type="EMBL" id="CAE4651970.1"/>
    </source>
</evidence>
<dbReference type="Pfam" id="PF05711">
    <property type="entry name" value="TylF"/>
    <property type="match status" value="1"/>
</dbReference>
<proteinExistence type="predicted"/>
<accession>A0A7S4SPR5</accession>
<evidence type="ECO:0008006" key="3">
    <source>
        <dbReference type="Google" id="ProtNLM"/>
    </source>
</evidence>
<keyword evidence="1" id="KW-0472">Membrane</keyword>
<dbReference type="SUPFAM" id="SSF53335">
    <property type="entry name" value="S-adenosyl-L-methionine-dependent methyltransferases"/>
    <property type="match status" value="1"/>
</dbReference>
<dbReference type="InterPro" id="IPR029063">
    <property type="entry name" value="SAM-dependent_MTases_sf"/>
</dbReference>
<gene>
    <name evidence="2" type="ORF">DBRI00130_LOCUS38089</name>
</gene>
<dbReference type="InterPro" id="IPR008884">
    <property type="entry name" value="TylF_MeTrfase"/>
</dbReference>
<feature type="transmembrane region" description="Helical" evidence="1">
    <location>
        <begin position="27"/>
        <end position="47"/>
    </location>
</feature>
<keyword evidence="1" id="KW-0812">Transmembrane</keyword>